<protein>
    <submittedName>
        <fullName evidence="1">Uncharacterized protein</fullName>
    </submittedName>
</protein>
<name>A0ABQ0XDT9_9LACO</name>
<dbReference type="RefSeq" id="WP_057864294.1">
    <property type="nucleotide sequence ID" value="NZ_BKAB01000026.1"/>
</dbReference>
<keyword evidence="2" id="KW-1185">Reference proteome</keyword>
<dbReference type="Proteomes" id="UP000321409">
    <property type="component" value="Unassembled WGS sequence"/>
</dbReference>
<comment type="caution">
    <text evidence="1">The sequence shown here is derived from an EMBL/GenBank/DDBJ whole genome shotgun (WGS) entry which is preliminary data.</text>
</comment>
<gene>
    <name evidence="1" type="ORF">LDI01_17480</name>
</gene>
<sequence>MRLKMGSIVKKMGVPIQIYSADSDKGASSGGFKTHQLITDRTPDLEAKWALVPVGTFAAMTCQRNTGTDLDFDMELVGTKFSPKDSVVVDVRTGMKYLIKSITDFQGYSDIVIYELKVSDKDEPNI</sequence>
<organism evidence="1 2">
    <name type="scientific">Lentilactobacillus diolivorans</name>
    <dbReference type="NCBI Taxonomy" id="179838"/>
    <lineage>
        <taxon>Bacteria</taxon>
        <taxon>Bacillati</taxon>
        <taxon>Bacillota</taxon>
        <taxon>Bacilli</taxon>
        <taxon>Lactobacillales</taxon>
        <taxon>Lactobacillaceae</taxon>
        <taxon>Lentilactobacillus</taxon>
    </lineage>
</organism>
<accession>A0ABQ0XDT9</accession>
<dbReference type="EMBL" id="BKAB01000026">
    <property type="protein sequence ID" value="GEP24155.1"/>
    <property type="molecule type" value="Genomic_DNA"/>
</dbReference>
<evidence type="ECO:0000313" key="2">
    <source>
        <dbReference type="Proteomes" id="UP000321409"/>
    </source>
</evidence>
<evidence type="ECO:0000313" key="1">
    <source>
        <dbReference type="EMBL" id="GEP24155.1"/>
    </source>
</evidence>
<proteinExistence type="predicted"/>
<reference evidence="1 2" key="1">
    <citation type="submission" date="2019-07" db="EMBL/GenBank/DDBJ databases">
        <title>Whole genome shotgun sequence of Lactobacillus diolivorans NBRC 107869.</title>
        <authorList>
            <person name="Hosoyama A."/>
            <person name="Uohara A."/>
            <person name="Ohji S."/>
            <person name="Ichikawa N."/>
        </authorList>
    </citation>
    <scope>NUCLEOTIDE SEQUENCE [LARGE SCALE GENOMIC DNA]</scope>
    <source>
        <strain evidence="1 2">NBRC 107869</strain>
    </source>
</reference>